<dbReference type="PANTHER" id="PTHR33383">
    <property type="entry name" value="MEMBRANE PROTEIN INSERTION EFFICIENCY FACTOR-RELATED"/>
    <property type="match status" value="1"/>
</dbReference>
<reference evidence="3" key="1">
    <citation type="journal article" date="2019" name="Int. J. Syst. Evol. Microbiol.">
        <title>The Global Catalogue of Microorganisms (GCM) 10K type strain sequencing project: providing services to taxonomists for standard genome sequencing and annotation.</title>
        <authorList>
            <consortium name="The Broad Institute Genomics Platform"/>
            <consortium name="The Broad Institute Genome Sequencing Center for Infectious Disease"/>
            <person name="Wu L."/>
            <person name="Ma J."/>
        </authorList>
    </citation>
    <scope>NUCLEOTIDE SEQUENCE [LARGE SCALE GENOMIC DNA]</scope>
    <source>
        <strain evidence="3">TISTR 2241</strain>
    </source>
</reference>
<keyword evidence="1" id="KW-1003">Cell membrane</keyword>
<dbReference type="RefSeq" id="WP_141191276.1">
    <property type="nucleotide sequence ID" value="NZ_JBHUMR010000007.1"/>
</dbReference>
<protein>
    <recommendedName>
        <fullName evidence="1">Putative membrane protein insertion efficiency factor</fullName>
    </recommendedName>
</protein>
<evidence type="ECO:0000256" key="1">
    <source>
        <dbReference type="HAMAP-Rule" id="MF_00386"/>
    </source>
</evidence>
<dbReference type="NCBIfam" id="TIGR00278">
    <property type="entry name" value="membrane protein insertion efficiency factor YidD"/>
    <property type="match status" value="1"/>
</dbReference>
<evidence type="ECO:0000313" key="2">
    <source>
        <dbReference type="EMBL" id="MFD2616580.1"/>
    </source>
</evidence>
<comment type="subcellular location">
    <subcellularLocation>
        <location evidence="1">Cell membrane</location>
        <topology evidence="1">Peripheral membrane protein</topology>
        <orientation evidence="1">Cytoplasmic side</orientation>
    </subcellularLocation>
</comment>
<gene>
    <name evidence="2" type="primary">yidD</name>
    <name evidence="2" type="ORF">ACFSTF_04550</name>
</gene>
<sequence>MKWLVIKLIRFYQRFISPLKPPTCRFYPTCSSYGVEAISRFGIVKGGFLLLKRILKCHPFHPGGFDPVPEKKNLQKEDIQKIIK</sequence>
<keyword evidence="1" id="KW-0472">Membrane</keyword>
<evidence type="ECO:0000313" key="3">
    <source>
        <dbReference type="Proteomes" id="UP001597458"/>
    </source>
</evidence>
<dbReference type="HAMAP" id="MF_00386">
    <property type="entry name" value="UPF0161_YidD"/>
    <property type="match status" value="1"/>
</dbReference>
<comment type="function">
    <text evidence="1">Could be involved in insertion of integral membrane proteins into the membrane.</text>
</comment>
<dbReference type="EMBL" id="JBHUMR010000007">
    <property type="protein sequence ID" value="MFD2616580.1"/>
    <property type="molecule type" value="Genomic_DNA"/>
</dbReference>
<dbReference type="SMART" id="SM01234">
    <property type="entry name" value="Haemolytic"/>
    <property type="match status" value="1"/>
</dbReference>
<organism evidence="2 3">
    <name type="scientific">Terrilactibacillus laevilacticus</name>
    <dbReference type="NCBI Taxonomy" id="1380157"/>
    <lineage>
        <taxon>Bacteria</taxon>
        <taxon>Bacillati</taxon>
        <taxon>Bacillota</taxon>
        <taxon>Bacilli</taxon>
        <taxon>Bacillales</taxon>
        <taxon>Bacillaceae</taxon>
        <taxon>Terrilactibacillus</taxon>
    </lineage>
</organism>
<dbReference type="Proteomes" id="UP001597458">
    <property type="component" value="Unassembled WGS sequence"/>
</dbReference>
<proteinExistence type="inferred from homology"/>
<dbReference type="Pfam" id="PF01809">
    <property type="entry name" value="YidD"/>
    <property type="match status" value="1"/>
</dbReference>
<accession>A0ABW5PNZ3</accession>
<dbReference type="InterPro" id="IPR002696">
    <property type="entry name" value="Membr_insert_effic_factor_YidD"/>
</dbReference>
<comment type="similarity">
    <text evidence="1">Belongs to the UPF0161 family.</text>
</comment>
<name>A0ABW5PNZ3_9BACI</name>
<keyword evidence="3" id="KW-1185">Reference proteome</keyword>
<dbReference type="PANTHER" id="PTHR33383:SF1">
    <property type="entry name" value="MEMBRANE PROTEIN INSERTION EFFICIENCY FACTOR-RELATED"/>
    <property type="match status" value="1"/>
</dbReference>
<comment type="caution">
    <text evidence="2">The sequence shown here is derived from an EMBL/GenBank/DDBJ whole genome shotgun (WGS) entry which is preliminary data.</text>
</comment>